<evidence type="ECO:0000313" key="1">
    <source>
        <dbReference type="EMBL" id="KAL0930397.1"/>
    </source>
</evidence>
<keyword evidence="2" id="KW-1185">Reference proteome</keyword>
<organism evidence="1 2">
    <name type="scientific">Colletotrichum truncatum</name>
    <name type="common">Anthracnose fungus</name>
    <name type="synonym">Colletotrichum capsici</name>
    <dbReference type="NCBI Taxonomy" id="5467"/>
    <lineage>
        <taxon>Eukaryota</taxon>
        <taxon>Fungi</taxon>
        <taxon>Dikarya</taxon>
        <taxon>Ascomycota</taxon>
        <taxon>Pezizomycotina</taxon>
        <taxon>Sordariomycetes</taxon>
        <taxon>Hypocreomycetidae</taxon>
        <taxon>Glomerellales</taxon>
        <taxon>Glomerellaceae</taxon>
        <taxon>Colletotrichum</taxon>
        <taxon>Colletotrichum truncatum species complex</taxon>
    </lineage>
</organism>
<evidence type="ECO:0000313" key="2">
    <source>
        <dbReference type="Proteomes" id="UP000805649"/>
    </source>
</evidence>
<protein>
    <submittedName>
        <fullName evidence="1">Uncharacterized protein</fullName>
    </submittedName>
</protein>
<dbReference type="Proteomes" id="UP000805649">
    <property type="component" value="Unassembled WGS sequence"/>
</dbReference>
<reference evidence="1 2" key="1">
    <citation type="journal article" date="2020" name="Phytopathology">
        <title>Genome Sequence Resources of Colletotrichum truncatum, C. plurivorum, C. musicola, and C. sojae: Four Species Pathogenic to Soybean (Glycine max).</title>
        <authorList>
            <person name="Rogerio F."/>
            <person name="Boufleur T.R."/>
            <person name="Ciampi-Guillardi M."/>
            <person name="Sukno S.A."/>
            <person name="Thon M.R."/>
            <person name="Massola Junior N.S."/>
            <person name="Baroncelli R."/>
        </authorList>
    </citation>
    <scope>NUCLEOTIDE SEQUENCE [LARGE SCALE GENOMIC DNA]</scope>
    <source>
        <strain evidence="1 2">CMES1059</strain>
    </source>
</reference>
<accession>A0ACC3YEV5</accession>
<proteinExistence type="predicted"/>
<sequence length="221" mass="25159">MTTFLEGILIIIKASLCTWGAYSIIAKGLRCLVESMIQKSSPRRIADIEVIIDTLALIGFAVFPTAMAAAVPAIVPEGSCNPQFNVHRFLPLRTRDDIKGILESWVGLLMVHGRTGMSLQQFGKWRLTLARVAVWSVSLVGWVTVEVYMGPCWYLPRVWKFWFSIICISLMSWFLGNAESLIVTKWELLGKVHVQLALYLWVLYFVRWVNLDGYCVRPTCW</sequence>
<dbReference type="EMBL" id="VUJX02000011">
    <property type="protein sequence ID" value="KAL0930397.1"/>
    <property type="molecule type" value="Genomic_DNA"/>
</dbReference>
<name>A0ACC3YEV5_COLTU</name>
<gene>
    <name evidence="1" type="ORF">CTRU02_214472</name>
</gene>
<comment type="caution">
    <text evidence="1">The sequence shown here is derived from an EMBL/GenBank/DDBJ whole genome shotgun (WGS) entry which is preliminary data.</text>
</comment>